<evidence type="ECO:0000256" key="2">
    <source>
        <dbReference type="ARBA" id="ARBA00001974"/>
    </source>
</evidence>
<dbReference type="Gene3D" id="3.50.50.60">
    <property type="entry name" value="FAD/NAD(P)-binding domain"/>
    <property type="match status" value="1"/>
</dbReference>
<dbReference type="EMBL" id="FWFD01000013">
    <property type="protein sequence ID" value="SLM86152.1"/>
    <property type="molecule type" value="Genomic_DNA"/>
</dbReference>
<dbReference type="InterPro" id="IPR050315">
    <property type="entry name" value="FAD-oxidoreductase_2"/>
</dbReference>
<keyword evidence="10" id="KW-0175">Coiled coil</keyword>
<dbReference type="Pfam" id="PF00890">
    <property type="entry name" value="FAD_binding_2"/>
    <property type="match status" value="1"/>
</dbReference>
<dbReference type="PANTHER" id="PTHR43400:SF7">
    <property type="entry name" value="FAD-DEPENDENT OXIDOREDUCTASE 2 FAD BINDING DOMAIN-CONTAINING PROTEIN"/>
    <property type="match status" value="1"/>
</dbReference>
<evidence type="ECO:0000313" key="13">
    <source>
        <dbReference type="Proteomes" id="UP000195918"/>
    </source>
</evidence>
<dbReference type="AlphaFoldDB" id="A0A1X6WPJ2"/>
<dbReference type="EC" id="1.3.99.33" evidence="4"/>
<dbReference type="InterPro" id="IPR003953">
    <property type="entry name" value="FAD-dep_OxRdtase_2_FAD-bd"/>
</dbReference>
<dbReference type="InterPro" id="IPR027477">
    <property type="entry name" value="Succ_DH/fumarate_Rdtase_cat_sf"/>
</dbReference>
<evidence type="ECO:0000256" key="6">
    <source>
        <dbReference type="ARBA" id="ARBA00022630"/>
    </source>
</evidence>
<protein>
    <recommendedName>
        <fullName evidence="5">Urocanate reductase</fullName>
        <ecNumber evidence="4">1.3.99.33</ecNumber>
    </recommendedName>
</protein>
<feature type="coiled-coil region" evidence="10">
    <location>
        <begin position="102"/>
        <end position="136"/>
    </location>
</feature>
<gene>
    <name evidence="12" type="ORF">FM121_08690</name>
</gene>
<evidence type="ECO:0000313" key="12">
    <source>
        <dbReference type="EMBL" id="SLM86152.1"/>
    </source>
</evidence>
<dbReference type="InterPro" id="IPR007329">
    <property type="entry name" value="FMN-bd"/>
</dbReference>
<evidence type="ECO:0000256" key="3">
    <source>
        <dbReference type="ARBA" id="ARBA00008040"/>
    </source>
</evidence>
<keyword evidence="7" id="KW-0274">FAD</keyword>
<dbReference type="PROSITE" id="PS51257">
    <property type="entry name" value="PROKAR_LIPOPROTEIN"/>
    <property type="match status" value="1"/>
</dbReference>
<dbReference type="Proteomes" id="UP000195918">
    <property type="component" value="Unassembled WGS sequence"/>
</dbReference>
<dbReference type="SMART" id="SM00900">
    <property type="entry name" value="FMN_bind"/>
    <property type="match status" value="1"/>
</dbReference>
<dbReference type="RefSeq" id="WP_179203834.1">
    <property type="nucleotide sequence ID" value="NZ_FWFD01000013.1"/>
</dbReference>
<keyword evidence="6" id="KW-0285">Flavoprotein</keyword>
<name>A0A1X6WPJ2_9ENTE</name>
<organism evidence="12 13">
    <name type="scientific">Vagococcus fluvialis bH819</name>
    <dbReference type="NCBI Taxonomy" id="1255619"/>
    <lineage>
        <taxon>Bacteria</taxon>
        <taxon>Bacillati</taxon>
        <taxon>Bacillota</taxon>
        <taxon>Bacilli</taxon>
        <taxon>Lactobacillales</taxon>
        <taxon>Enterococcaceae</taxon>
        <taxon>Vagococcus</taxon>
    </lineage>
</organism>
<evidence type="ECO:0000256" key="9">
    <source>
        <dbReference type="ARBA" id="ARBA00049922"/>
    </source>
</evidence>
<reference evidence="13" key="1">
    <citation type="submission" date="2017-02" db="EMBL/GenBank/DDBJ databases">
        <authorList>
            <person name="Dridi B."/>
        </authorList>
    </citation>
    <scope>NUCLEOTIDE SEQUENCE [LARGE SCALE GENOMIC DNA]</scope>
    <source>
        <strain evidence="13">bH819</strain>
    </source>
</reference>
<evidence type="ECO:0000256" key="10">
    <source>
        <dbReference type="SAM" id="Coils"/>
    </source>
</evidence>
<comment type="cofactor">
    <cofactor evidence="1">
        <name>FMN</name>
        <dbReference type="ChEBI" id="CHEBI:58210"/>
    </cofactor>
</comment>
<dbReference type="SUPFAM" id="SSF56425">
    <property type="entry name" value="Succinate dehydrogenase/fumarate reductase flavoprotein, catalytic domain"/>
    <property type="match status" value="1"/>
</dbReference>
<comment type="similarity">
    <text evidence="3">Belongs to the FAD-dependent oxidoreductase 2 family. FRD/SDH subfamily.</text>
</comment>
<dbReference type="PANTHER" id="PTHR43400">
    <property type="entry name" value="FUMARATE REDUCTASE"/>
    <property type="match status" value="1"/>
</dbReference>
<dbReference type="Gene3D" id="3.90.1010.20">
    <property type="match status" value="1"/>
</dbReference>
<proteinExistence type="inferred from homology"/>
<dbReference type="GO" id="GO:0033765">
    <property type="term" value="F:steroid dehydrogenase activity, acting on the CH-CH group of donors"/>
    <property type="evidence" value="ECO:0007669"/>
    <property type="project" value="UniProtKB-ARBA"/>
</dbReference>
<keyword evidence="8" id="KW-0560">Oxidoreductase</keyword>
<evidence type="ECO:0000256" key="7">
    <source>
        <dbReference type="ARBA" id="ARBA00022827"/>
    </source>
</evidence>
<dbReference type="InterPro" id="IPR036188">
    <property type="entry name" value="FAD/NAD-bd_sf"/>
</dbReference>
<accession>A0A1X6WPJ2</accession>
<evidence type="ECO:0000256" key="8">
    <source>
        <dbReference type="ARBA" id="ARBA00023002"/>
    </source>
</evidence>
<dbReference type="Gene3D" id="3.90.700.10">
    <property type="entry name" value="Succinate dehydrogenase/fumarate reductase flavoprotein, catalytic domain"/>
    <property type="match status" value="1"/>
</dbReference>
<dbReference type="SUPFAM" id="SSF51905">
    <property type="entry name" value="FAD/NAD(P)-binding domain"/>
    <property type="match status" value="1"/>
</dbReference>
<evidence type="ECO:0000259" key="11">
    <source>
        <dbReference type="SMART" id="SM00900"/>
    </source>
</evidence>
<comment type="catalytic activity">
    <reaction evidence="9">
        <text>dihydrourocanate + A = urocanate + AH2</text>
        <dbReference type="Rhea" id="RHEA:36059"/>
        <dbReference type="ChEBI" id="CHEBI:13193"/>
        <dbReference type="ChEBI" id="CHEBI:17499"/>
        <dbReference type="ChEBI" id="CHEBI:27247"/>
        <dbReference type="ChEBI" id="CHEBI:72991"/>
        <dbReference type="EC" id="1.3.99.33"/>
    </reaction>
</comment>
<dbReference type="GO" id="GO:0016020">
    <property type="term" value="C:membrane"/>
    <property type="evidence" value="ECO:0007669"/>
    <property type="project" value="InterPro"/>
</dbReference>
<dbReference type="GO" id="GO:0010181">
    <property type="term" value="F:FMN binding"/>
    <property type="evidence" value="ECO:0007669"/>
    <property type="project" value="InterPro"/>
</dbReference>
<sequence>MKKKKIVIGLVALILLGGCQSNKNSDFKAGTYTGTGSGKNGDVKVEVKLSDKKIESVKVKEHSETADIVAPAVEKIPKEIVNKQSVDVDVVSGATLISDAIIDGATEALKSADVNVEELAKNAEKNVKKVADQEIEADIVVVGAGAAGSAAAMSALQNGSSVALLEKTAKPMGAGTLAGGMFAADSKQQKESNQTVDKKWLYDQYMEASQGSMNSILVRKIIDESGSTVDWLNENGVKLKLADAGTGGGYEHIGHPATLHGYQEGGSKAITNLVSNFEKAGGKVYFNSPVNQLILDKSGKVTGVKSKQEDGSTLRVNAKSVIIATGGFGGNEDMLNEYIGTPNTKGEIEQNKGEGIQMAWAAGAGKSGTDVTQYFWEKFDPNAVAEIPKEVGEEWNALTTFSKYPNLRVNIDGKRFSDETKATLYSVHGAEIAAQPQQSEYVVVDSAMLNKIKKSGTQAIESQFGKWKGDRQYFMEFNEPNDTDEFLKEEETPYDFAKLLDSMVSTPMVFKGETVDELAKSMKVDSKVLNQSVNQYNEAIKSGKDTQYFADTKRLIKVEEGPYYAIKFVARNLGTLGGVRIDENIQALTDSGEKIPNLYIAGADAGGMYGKVYVNFEGATLGFAYTSGRLAGINASNEIK</sequence>
<feature type="domain" description="FMN-binding" evidence="11">
    <location>
        <begin position="38"/>
        <end position="112"/>
    </location>
</feature>
<evidence type="ECO:0000256" key="1">
    <source>
        <dbReference type="ARBA" id="ARBA00001917"/>
    </source>
</evidence>
<evidence type="ECO:0000256" key="4">
    <source>
        <dbReference type="ARBA" id="ARBA00013137"/>
    </source>
</evidence>
<evidence type="ECO:0000256" key="5">
    <source>
        <dbReference type="ARBA" id="ARBA00015872"/>
    </source>
</evidence>
<keyword evidence="13" id="KW-1185">Reference proteome</keyword>
<comment type="cofactor">
    <cofactor evidence="2">
        <name>FAD</name>
        <dbReference type="ChEBI" id="CHEBI:57692"/>
    </cofactor>
</comment>
<dbReference type="Pfam" id="PF04205">
    <property type="entry name" value="FMN_bind"/>
    <property type="match status" value="1"/>
</dbReference>